<dbReference type="SUPFAM" id="SSF56112">
    <property type="entry name" value="Protein kinase-like (PK-like)"/>
    <property type="match status" value="1"/>
</dbReference>
<dbReference type="InterPro" id="IPR011009">
    <property type="entry name" value="Kinase-like_dom_sf"/>
</dbReference>
<reference evidence="2" key="1">
    <citation type="submission" date="2019-07" db="EMBL/GenBank/DDBJ databases">
        <authorList>
            <person name="Dittberner H."/>
        </authorList>
    </citation>
    <scope>NUCLEOTIDE SEQUENCE [LARGE SCALE GENOMIC DNA]</scope>
</reference>
<dbReference type="PROSITE" id="PS50011">
    <property type="entry name" value="PROTEIN_KINASE_DOM"/>
    <property type="match status" value="1"/>
</dbReference>
<dbReference type="Pfam" id="PF07714">
    <property type="entry name" value="PK_Tyr_Ser-Thr"/>
    <property type="match status" value="1"/>
</dbReference>
<dbReference type="Proteomes" id="UP000489600">
    <property type="component" value="Unassembled WGS sequence"/>
</dbReference>
<evidence type="ECO:0000259" key="1">
    <source>
        <dbReference type="PROSITE" id="PS50011"/>
    </source>
</evidence>
<name>A0A565AWF9_9BRAS</name>
<dbReference type="GO" id="GO:0005524">
    <property type="term" value="F:ATP binding"/>
    <property type="evidence" value="ECO:0007669"/>
    <property type="project" value="InterPro"/>
</dbReference>
<dbReference type="EMBL" id="CABITT030000001">
    <property type="protein sequence ID" value="VVA93244.1"/>
    <property type="molecule type" value="Genomic_DNA"/>
</dbReference>
<feature type="domain" description="Protein kinase" evidence="1">
    <location>
        <begin position="1"/>
        <end position="97"/>
    </location>
</feature>
<dbReference type="PANTHER" id="PTHR48011">
    <property type="entry name" value="CCR4-NOT TRANSCRIPTIONAL COMPLEX SUBUNIT CAF120-RELATED"/>
    <property type="match status" value="1"/>
</dbReference>
<keyword evidence="3" id="KW-1185">Reference proteome</keyword>
<dbReference type="PANTHER" id="PTHR48011:SF18">
    <property type="entry name" value="MITOGEN-ACTIVATED PROTEIN KINASE KINASE KINASE 19-RELATED"/>
    <property type="match status" value="1"/>
</dbReference>
<evidence type="ECO:0000313" key="3">
    <source>
        <dbReference type="Proteomes" id="UP000489600"/>
    </source>
</evidence>
<accession>A0A565AWF9</accession>
<organism evidence="2 3">
    <name type="scientific">Arabis nemorensis</name>
    <dbReference type="NCBI Taxonomy" id="586526"/>
    <lineage>
        <taxon>Eukaryota</taxon>
        <taxon>Viridiplantae</taxon>
        <taxon>Streptophyta</taxon>
        <taxon>Embryophyta</taxon>
        <taxon>Tracheophyta</taxon>
        <taxon>Spermatophyta</taxon>
        <taxon>Magnoliopsida</taxon>
        <taxon>eudicotyledons</taxon>
        <taxon>Gunneridae</taxon>
        <taxon>Pentapetalae</taxon>
        <taxon>rosids</taxon>
        <taxon>malvids</taxon>
        <taxon>Brassicales</taxon>
        <taxon>Brassicaceae</taxon>
        <taxon>Arabideae</taxon>
        <taxon>Arabis</taxon>
    </lineage>
</organism>
<evidence type="ECO:0000313" key="2">
    <source>
        <dbReference type="EMBL" id="VVA93244.1"/>
    </source>
</evidence>
<proteinExistence type="predicted"/>
<protein>
    <recommendedName>
        <fullName evidence="1">Protein kinase domain-containing protein</fullName>
    </recommendedName>
</protein>
<dbReference type="InterPro" id="IPR052751">
    <property type="entry name" value="Plant_MAPKKK"/>
</dbReference>
<dbReference type="AlphaFoldDB" id="A0A565AWF9"/>
<dbReference type="InterPro" id="IPR000719">
    <property type="entry name" value="Prot_kinase_dom"/>
</dbReference>
<dbReference type="GO" id="GO:0007165">
    <property type="term" value="P:signal transduction"/>
    <property type="evidence" value="ECO:0007669"/>
    <property type="project" value="TreeGrafter"/>
</dbReference>
<sequence>MADTEYAPSGTLETKIQKHRNGLLTPTVCSFTQMILLGLRSLHEAGYVHGHLHSENVLLFLREGHDLEETKIFDVGIVKRIGDDLHNRQLLVASNRG</sequence>
<dbReference type="Gene3D" id="1.10.510.10">
    <property type="entry name" value="Transferase(Phosphotransferase) domain 1"/>
    <property type="match status" value="1"/>
</dbReference>
<comment type="caution">
    <text evidence="2">The sequence shown here is derived from an EMBL/GenBank/DDBJ whole genome shotgun (WGS) entry which is preliminary data.</text>
</comment>
<dbReference type="GO" id="GO:0004672">
    <property type="term" value="F:protein kinase activity"/>
    <property type="evidence" value="ECO:0007669"/>
    <property type="project" value="InterPro"/>
</dbReference>
<dbReference type="InterPro" id="IPR001245">
    <property type="entry name" value="Ser-Thr/Tyr_kinase_cat_dom"/>
</dbReference>
<dbReference type="OrthoDB" id="6365500at2759"/>
<gene>
    <name evidence="2" type="ORF">ANE_LOCUS3689</name>
</gene>